<evidence type="ECO:0008006" key="5">
    <source>
        <dbReference type="Google" id="ProtNLM"/>
    </source>
</evidence>
<proteinExistence type="predicted"/>
<evidence type="ECO:0000313" key="3">
    <source>
        <dbReference type="EMBL" id="HIQ62525.1"/>
    </source>
</evidence>
<feature type="transmembrane region" description="Helical" evidence="2">
    <location>
        <begin position="109"/>
        <end position="132"/>
    </location>
</feature>
<organism evidence="3 4">
    <name type="scientific">Candidatus Avichristensenella intestinipullorum</name>
    <dbReference type="NCBI Taxonomy" id="2840693"/>
    <lineage>
        <taxon>Bacteria</taxon>
        <taxon>Bacillati</taxon>
        <taxon>Bacillota</taxon>
        <taxon>Clostridia</taxon>
        <taxon>Candidatus Avichristensenella</taxon>
    </lineage>
</organism>
<gene>
    <name evidence="3" type="ORF">IAA66_02925</name>
</gene>
<evidence type="ECO:0000313" key="4">
    <source>
        <dbReference type="Proteomes" id="UP000886819"/>
    </source>
</evidence>
<evidence type="ECO:0000256" key="2">
    <source>
        <dbReference type="SAM" id="Phobius"/>
    </source>
</evidence>
<feature type="transmembrane region" description="Helical" evidence="2">
    <location>
        <begin position="138"/>
        <end position="160"/>
    </location>
</feature>
<protein>
    <recommendedName>
        <fullName evidence="5">Rod shape-determining protein MreD</fullName>
    </recommendedName>
</protein>
<keyword evidence="2" id="KW-1133">Transmembrane helix</keyword>
<keyword evidence="2" id="KW-0812">Transmembrane</keyword>
<feature type="transmembrane region" description="Helical" evidence="2">
    <location>
        <begin position="6"/>
        <end position="25"/>
    </location>
</feature>
<feature type="transmembrane region" description="Helical" evidence="2">
    <location>
        <begin position="37"/>
        <end position="57"/>
    </location>
</feature>
<feature type="region of interest" description="Disordered" evidence="1">
    <location>
        <begin position="182"/>
        <end position="202"/>
    </location>
</feature>
<feature type="region of interest" description="Disordered" evidence="1">
    <location>
        <begin position="216"/>
        <end position="258"/>
    </location>
</feature>
<dbReference type="AlphaFoldDB" id="A0A9D1CI87"/>
<keyword evidence="2" id="KW-0472">Membrane</keyword>
<dbReference type="Proteomes" id="UP000886819">
    <property type="component" value="Unassembled WGS sequence"/>
</dbReference>
<reference evidence="3" key="1">
    <citation type="submission" date="2020-10" db="EMBL/GenBank/DDBJ databases">
        <authorList>
            <person name="Gilroy R."/>
        </authorList>
    </citation>
    <scope>NUCLEOTIDE SEQUENCE</scope>
    <source>
        <strain evidence="3">ChiHile30-977</strain>
    </source>
</reference>
<feature type="compositionally biased region" description="Low complexity" evidence="1">
    <location>
        <begin position="218"/>
        <end position="232"/>
    </location>
</feature>
<evidence type="ECO:0000256" key="1">
    <source>
        <dbReference type="SAM" id="MobiDB-lite"/>
    </source>
</evidence>
<reference evidence="3" key="2">
    <citation type="journal article" date="2021" name="PeerJ">
        <title>Extensive microbial diversity within the chicken gut microbiome revealed by metagenomics and culture.</title>
        <authorList>
            <person name="Gilroy R."/>
            <person name="Ravi A."/>
            <person name="Getino M."/>
            <person name="Pursley I."/>
            <person name="Horton D.L."/>
            <person name="Alikhan N.F."/>
            <person name="Baker D."/>
            <person name="Gharbi K."/>
            <person name="Hall N."/>
            <person name="Watson M."/>
            <person name="Adriaenssens E.M."/>
            <person name="Foster-Nyarko E."/>
            <person name="Jarju S."/>
            <person name="Secka A."/>
            <person name="Antonio M."/>
            <person name="Oren A."/>
            <person name="Chaudhuri R.R."/>
            <person name="La Ragione R."/>
            <person name="Hildebrand F."/>
            <person name="Pallen M.J."/>
        </authorList>
    </citation>
    <scope>NUCLEOTIDE SEQUENCE</scope>
    <source>
        <strain evidence="3">ChiHile30-977</strain>
    </source>
</reference>
<comment type="caution">
    <text evidence="3">The sequence shown here is derived from an EMBL/GenBank/DDBJ whole genome shotgun (WGS) entry which is preliminary data.</text>
</comment>
<name>A0A9D1CI87_9FIRM</name>
<sequence>MRRALRVLVAVLSAYLIQAIILPDFKIAGVMLDVITITLYACGFSLGMYAGIAAGLLGAMILETVGGDLAGLTSVLCVTAGVWGAWVHRRLSAFSLVGNRRRERLIKRFTPMLAVGAFIVCKELLYLAYFYLTGVDIVFIHVFRVVFAGVLGAAASLALLPLWRFFLLRRAEDTLLARRIRRHREKKEGGQTSPETPDSRGKKFARAFRAGLREGFMAEPETAEAPDAPAPALEDEAREEAREDAAPSDAPEKGGTDA</sequence>
<accession>A0A9D1CI87</accession>
<dbReference type="EMBL" id="DVFI01000038">
    <property type="protein sequence ID" value="HIQ62525.1"/>
    <property type="molecule type" value="Genomic_DNA"/>
</dbReference>
<feature type="compositionally biased region" description="Basic and acidic residues" evidence="1">
    <location>
        <begin position="239"/>
        <end position="258"/>
    </location>
</feature>